<proteinExistence type="predicted"/>
<accession>A0A9D4VYF8</accession>
<keyword evidence="1" id="KW-0812">Transmembrane</keyword>
<dbReference type="Gramene" id="Psat07G0616800-T1">
    <property type="protein sequence ID" value="KAI5391219.1"/>
    <property type="gene ID" value="KIW84_076168"/>
</dbReference>
<keyword evidence="1" id="KW-0472">Membrane</keyword>
<evidence type="ECO:0000313" key="2">
    <source>
        <dbReference type="EMBL" id="KAI5391219.1"/>
    </source>
</evidence>
<keyword evidence="3" id="KW-1185">Reference proteome</keyword>
<evidence type="ECO:0000256" key="1">
    <source>
        <dbReference type="SAM" id="Phobius"/>
    </source>
</evidence>
<protein>
    <submittedName>
        <fullName evidence="2">Uncharacterized protein</fullName>
    </submittedName>
</protein>
<dbReference type="Proteomes" id="UP001058974">
    <property type="component" value="Chromosome 7"/>
</dbReference>
<organism evidence="2 3">
    <name type="scientific">Pisum sativum</name>
    <name type="common">Garden pea</name>
    <name type="synonym">Lathyrus oleraceus</name>
    <dbReference type="NCBI Taxonomy" id="3888"/>
    <lineage>
        <taxon>Eukaryota</taxon>
        <taxon>Viridiplantae</taxon>
        <taxon>Streptophyta</taxon>
        <taxon>Embryophyta</taxon>
        <taxon>Tracheophyta</taxon>
        <taxon>Spermatophyta</taxon>
        <taxon>Magnoliopsida</taxon>
        <taxon>eudicotyledons</taxon>
        <taxon>Gunneridae</taxon>
        <taxon>Pentapetalae</taxon>
        <taxon>rosids</taxon>
        <taxon>fabids</taxon>
        <taxon>Fabales</taxon>
        <taxon>Fabaceae</taxon>
        <taxon>Papilionoideae</taxon>
        <taxon>50 kb inversion clade</taxon>
        <taxon>NPAAA clade</taxon>
        <taxon>Hologalegina</taxon>
        <taxon>IRL clade</taxon>
        <taxon>Fabeae</taxon>
        <taxon>Lathyrus</taxon>
    </lineage>
</organism>
<feature type="transmembrane region" description="Helical" evidence="1">
    <location>
        <begin position="55"/>
        <end position="78"/>
    </location>
</feature>
<gene>
    <name evidence="2" type="ORF">KIW84_076168</name>
</gene>
<evidence type="ECO:0000313" key="3">
    <source>
        <dbReference type="Proteomes" id="UP001058974"/>
    </source>
</evidence>
<dbReference type="AlphaFoldDB" id="A0A9D4VYF8"/>
<sequence length="192" mass="21265">MESSKHASEYGTTKKVRVLPDWDVSEVNEQVRDPPSAFSFVAPFLGMMMQNVLNMAFATGLLYGVVLLQISTIVVWFCKVVCMMNMIVVVCCSPSPGFKMIHSNEMQQYKHTDSNSANAFSLINTATSSAFVSYTTIFVAAEPFSTVVPNTGCINPDSKKMAAIPHHSEAVFAKHLWIKFNRESISSHSQQL</sequence>
<keyword evidence="1" id="KW-1133">Transmembrane helix</keyword>
<reference evidence="2 3" key="1">
    <citation type="journal article" date="2022" name="Nat. Genet.">
        <title>Improved pea reference genome and pan-genome highlight genomic features and evolutionary characteristics.</title>
        <authorList>
            <person name="Yang T."/>
            <person name="Liu R."/>
            <person name="Luo Y."/>
            <person name="Hu S."/>
            <person name="Wang D."/>
            <person name="Wang C."/>
            <person name="Pandey M.K."/>
            <person name="Ge S."/>
            <person name="Xu Q."/>
            <person name="Li N."/>
            <person name="Li G."/>
            <person name="Huang Y."/>
            <person name="Saxena R.K."/>
            <person name="Ji Y."/>
            <person name="Li M."/>
            <person name="Yan X."/>
            <person name="He Y."/>
            <person name="Liu Y."/>
            <person name="Wang X."/>
            <person name="Xiang C."/>
            <person name="Varshney R.K."/>
            <person name="Ding H."/>
            <person name="Gao S."/>
            <person name="Zong X."/>
        </authorList>
    </citation>
    <scope>NUCLEOTIDE SEQUENCE [LARGE SCALE GENOMIC DNA]</scope>
    <source>
        <strain evidence="2 3">cv. Zhongwan 6</strain>
    </source>
</reference>
<comment type="caution">
    <text evidence="2">The sequence shown here is derived from an EMBL/GenBank/DDBJ whole genome shotgun (WGS) entry which is preliminary data.</text>
</comment>
<dbReference type="EMBL" id="JAMSHJ010000007">
    <property type="protein sequence ID" value="KAI5391219.1"/>
    <property type="molecule type" value="Genomic_DNA"/>
</dbReference>
<name>A0A9D4VYF8_PEA</name>